<dbReference type="PRINTS" id="PR00359">
    <property type="entry name" value="BP450"/>
</dbReference>
<dbReference type="InterPro" id="IPR001128">
    <property type="entry name" value="Cyt_P450"/>
</dbReference>
<dbReference type="InterPro" id="IPR002397">
    <property type="entry name" value="Cyt_P450_B"/>
</dbReference>
<keyword evidence="2" id="KW-0503">Monooxygenase</keyword>
<dbReference type="InterPro" id="IPR036396">
    <property type="entry name" value="Cyt_P450_sf"/>
</dbReference>
<dbReference type="GO" id="GO:0005506">
    <property type="term" value="F:iron ion binding"/>
    <property type="evidence" value="ECO:0007669"/>
    <property type="project" value="InterPro"/>
</dbReference>
<dbReference type="GO" id="GO:0008395">
    <property type="term" value="F:steroid hydroxylase activity"/>
    <property type="evidence" value="ECO:0007669"/>
    <property type="project" value="TreeGrafter"/>
</dbReference>
<protein>
    <submittedName>
        <fullName evidence="3">Cytochrome P450</fullName>
    </submittedName>
</protein>
<proteinExistence type="inferred from homology"/>
<name>A0A1Y1SJ68_9GAMM</name>
<dbReference type="SUPFAM" id="SSF48264">
    <property type="entry name" value="Cytochrome P450"/>
    <property type="match status" value="1"/>
</dbReference>
<dbReference type="Proteomes" id="UP000192342">
    <property type="component" value="Unassembled WGS sequence"/>
</dbReference>
<dbReference type="PANTHER" id="PTHR46696:SF4">
    <property type="entry name" value="BIOTIN BIOSYNTHESIS CYTOCHROME P450"/>
    <property type="match status" value="1"/>
</dbReference>
<keyword evidence="2" id="KW-0408">Iron</keyword>
<dbReference type="Pfam" id="PF00067">
    <property type="entry name" value="p450"/>
    <property type="match status" value="2"/>
</dbReference>
<reference evidence="3 4" key="1">
    <citation type="submission" date="2013-04" db="EMBL/GenBank/DDBJ databases">
        <title>Oceanococcus atlanticus 22II-S10r2 Genome Sequencing.</title>
        <authorList>
            <person name="Lai Q."/>
            <person name="Li G."/>
            <person name="Shao Z."/>
        </authorList>
    </citation>
    <scope>NUCLEOTIDE SEQUENCE [LARGE SCALE GENOMIC DNA]</scope>
    <source>
        <strain evidence="3 4">22II-S10r2</strain>
    </source>
</reference>
<keyword evidence="2" id="KW-0560">Oxidoreductase</keyword>
<dbReference type="STRING" id="1317117.ATO7_06945"/>
<dbReference type="EMBL" id="AQQV01000001">
    <property type="protein sequence ID" value="ORE89598.1"/>
    <property type="molecule type" value="Genomic_DNA"/>
</dbReference>
<comment type="similarity">
    <text evidence="1 2">Belongs to the cytochrome P450 family.</text>
</comment>
<dbReference type="OrthoDB" id="7052847at2"/>
<evidence type="ECO:0000256" key="1">
    <source>
        <dbReference type="ARBA" id="ARBA00010617"/>
    </source>
</evidence>
<evidence type="ECO:0000313" key="4">
    <source>
        <dbReference type="Proteomes" id="UP000192342"/>
    </source>
</evidence>
<dbReference type="Gene3D" id="1.10.630.10">
    <property type="entry name" value="Cytochrome P450"/>
    <property type="match status" value="1"/>
</dbReference>
<dbReference type="GO" id="GO:0006707">
    <property type="term" value="P:cholesterol catabolic process"/>
    <property type="evidence" value="ECO:0007669"/>
    <property type="project" value="TreeGrafter"/>
</dbReference>
<dbReference type="GO" id="GO:0036199">
    <property type="term" value="F:cholest-4-en-3-one 26-monooxygenase activity"/>
    <property type="evidence" value="ECO:0007669"/>
    <property type="project" value="TreeGrafter"/>
</dbReference>
<keyword evidence="2" id="KW-0349">Heme</keyword>
<organism evidence="3 4">
    <name type="scientific">Oceanococcus atlanticus</name>
    <dbReference type="NCBI Taxonomy" id="1317117"/>
    <lineage>
        <taxon>Bacteria</taxon>
        <taxon>Pseudomonadati</taxon>
        <taxon>Pseudomonadota</taxon>
        <taxon>Gammaproteobacteria</taxon>
        <taxon>Chromatiales</taxon>
        <taxon>Oceanococcaceae</taxon>
        <taxon>Oceanococcus</taxon>
    </lineage>
</organism>
<evidence type="ECO:0000313" key="3">
    <source>
        <dbReference type="EMBL" id="ORE89598.1"/>
    </source>
</evidence>
<sequence length="480" mass="54087">MQPLMNARRVMLSCLLEGFLWGMAGLLWPLSWRRKRPLPAHPQQAEDLDPTQAARIENPYHYYRVLRDQHPLYRPPGQDFYCVSRYHDIQAVARDTRSYSSNIVNVLMSKSLGRQSAPAPGTGSQRNWGVVPVDVLAIQDPPAHKYQKLLTHQIMSHDFVTALEPDVSSLAGKLVDQALQRGEIEFMDEIAWYLPMCMALRLVGFPEADYPQVKRGCAAAIRLLSGTLSASQYMAASARALALYRYCWSRYRHLKQAGGEDLGALLARAAQDPEHPLSDDEAVSIILQMLIAGSDSSASTMGNAVRLLAQDPALQQRLREQPACLADFIEEVLRLESAFQGHFRVVTREVEMHGQRLPPGTRVFLLWASGNRDERVWDQPEVLDIDRDKRTRHLTFGHGLHACLGRELARMEIRIVLETLLQRSAALHISGPTPHVASLFTRTLQRLPLRLSRRSENARSWAEPDAPWAHSGRVGRTAAR</sequence>
<dbReference type="GO" id="GO:0020037">
    <property type="term" value="F:heme binding"/>
    <property type="evidence" value="ECO:0007669"/>
    <property type="project" value="InterPro"/>
</dbReference>
<accession>A0A1Y1SJ68</accession>
<dbReference type="PANTHER" id="PTHR46696">
    <property type="entry name" value="P450, PUTATIVE (EUROFUNG)-RELATED"/>
    <property type="match status" value="1"/>
</dbReference>
<dbReference type="AlphaFoldDB" id="A0A1Y1SJ68"/>
<keyword evidence="2" id="KW-0479">Metal-binding</keyword>
<dbReference type="PRINTS" id="PR00385">
    <property type="entry name" value="P450"/>
</dbReference>
<dbReference type="RefSeq" id="WP_083560849.1">
    <property type="nucleotide sequence ID" value="NZ_AQQV01000001.1"/>
</dbReference>
<dbReference type="PROSITE" id="PS00086">
    <property type="entry name" value="CYTOCHROME_P450"/>
    <property type="match status" value="1"/>
</dbReference>
<keyword evidence="4" id="KW-1185">Reference proteome</keyword>
<comment type="caution">
    <text evidence="3">The sequence shown here is derived from an EMBL/GenBank/DDBJ whole genome shotgun (WGS) entry which is preliminary data.</text>
</comment>
<dbReference type="InterPro" id="IPR017972">
    <property type="entry name" value="Cyt_P450_CS"/>
</dbReference>
<evidence type="ECO:0000256" key="2">
    <source>
        <dbReference type="RuleBase" id="RU000461"/>
    </source>
</evidence>
<gene>
    <name evidence="3" type="ORF">ATO7_06945</name>
</gene>